<reference evidence="3" key="1">
    <citation type="submission" date="2014-08" db="EMBL/GenBank/DDBJ databases">
        <authorList>
            <person name="Senf B."/>
            <person name="Petzold A."/>
            <person name="Downie B.R."/>
            <person name="Koch P."/>
            <person name="Platzer M."/>
        </authorList>
    </citation>
    <scope>NUCLEOTIDE SEQUENCE [LARGE SCALE GENOMIC DNA]</scope>
    <source>
        <strain evidence="3">GRZ</strain>
    </source>
</reference>
<evidence type="ECO:0000313" key="3">
    <source>
        <dbReference type="Ensembl" id="ENSNFUP00015023647.1"/>
    </source>
</evidence>
<gene>
    <name evidence="3" type="primary">FAM171B</name>
    <name evidence="3" type="synonym">fam171b</name>
</gene>
<protein>
    <submittedName>
        <fullName evidence="3">Family with sequence similarity 171 member B</fullName>
    </submittedName>
</protein>
<dbReference type="GeneTree" id="ENSGT00950000183184"/>
<dbReference type="Proteomes" id="UP000694548">
    <property type="component" value="Chromosome sgr10"/>
</dbReference>
<evidence type="ECO:0000256" key="1">
    <source>
        <dbReference type="SAM" id="SignalP"/>
    </source>
</evidence>
<evidence type="ECO:0000259" key="2">
    <source>
        <dbReference type="Pfam" id="PF10577"/>
    </source>
</evidence>
<proteinExistence type="predicted"/>
<keyword evidence="4" id="KW-1185">Reference proteome</keyword>
<feature type="domain" description="FAM171 N-terminal" evidence="2">
    <location>
        <begin position="70"/>
        <end position="211"/>
    </location>
</feature>
<reference evidence="3" key="2">
    <citation type="submission" date="2025-08" db="UniProtKB">
        <authorList>
            <consortium name="Ensembl"/>
        </authorList>
    </citation>
    <scope>IDENTIFICATION</scope>
</reference>
<sequence>MPAADRRLPLLLLFLCCCVDVILHPPSSSAVLGSSLFHGRRKVSQRSCVQRHVFSPHRNPLSPSEPQFALKVLLRDLVTRQALSGASVDVYMNHTLTGSAQAGEIGEVLLWVSYSPGLSLTLLGHKEGYVPTPLPWSTSKRPIFSAVTMLLLPHSQGNIWLFEDSVLITGKLPDGSSHPKVKFPKNLLALADNGNISSLMAYLTVPQHHLEKDCANCTPGVISKT</sequence>
<dbReference type="Pfam" id="PF10577">
    <property type="entry name" value="FAM171A1-2-B_N"/>
    <property type="match status" value="1"/>
</dbReference>
<keyword evidence="1" id="KW-0732">Signal</keyword>
<dbReference type="Ensembl" id="ENSNFUT00015024733.1">
    <property type="protein sequence ID" value="ENSNFUP00015023647.1"/>
    <property type="gene ID" value="ENSNFUG00015011440.1"/>
</dbReference>
<accession>A0A8C6LMW2</accession>
<reference evidence="3" key="3">
    <citation type="submission" date="2025-09" db="UniProtKB">
        <authorList>
            <consortium name="Ensembl"/>
        </authorList>
    </citation>
    <scope>IDENTIFICATION</scope>
</reference>
<name>A0A8C6LMW2_NOTFU</name>
<dbReference type="AlphaFoldDB" id="A0A8C6LMW2"/>
<dbReference type="PANTHER" id="PTHR31626:SF2">
    <property type="entry name" value="PROTEIN FAM171B"/>
    <property type="match status" value="1"/>
</dbReference>
<dbReference type="PANTHER" id="PTHR31626">
    <property type="entry name" value="SUSHI DOMAIN-CONTAINING PROTEIN"/>
    <property type="match status" value="1"/>
</dbReference>
<feature type="signal peptide" evidence="1">
    <location>
        <begin position="1"/>
        <end position="23"/>
    </location>
</feature>
<dbReference type="InterPro" id="IPR018890">
    <property type="entry name" value="FAM171"/>
</dbReference>
<feature type="chain" id="PRO_5034013007" evidence="1">
    <location>
        <begin position="24"/>
        <end position="225"/>
    </location>
</feature>
<organism evidence="3 4">
    <name type="scientific">Nothobranchius furzeri</name>
    <name type="common">Turquoise killifish</name>
    <dbReference type="NCBI Taxonomy" id="105023"/>
    <lineage>
        <taxon>Eukaryota</taxon>
        <taxon>Metazoa</taxon>
        <taxon>Chordata</taxon>
        <taxon>Craniata</taxon>
        <taxon>Vertebrata</taxon>
        <taxon>Euteleostomi</taxon>
        <taxon>Actinopterygii</taxon>
        <taxon>Neopterygii</taxon>
        <taxon>Teleostei</taxon>
        <taxon>Neoteleostei</taxon>
        <taxon>Acanthomorphata</taxon>
        <taxon>Ovalentaria</taxon>
        <taxon>Atherinomorphae</taxon>
        <taxon>Cyprinodontiformes</taxon>
        <taxon>Nothobranchiidae</taxon>
        <taxon>Nothobranchius</taxon>
    </lineage>
</organism>
<evidence type="ECO:0000313" key="4">
    <source>
        <dbReference type="Proteomes" id="UP000694548"/>
    </source>
</evidence>
<dbReference type="InterPro" id="IPR048530">
    <property type="entry name" value="FAM171_N"/>
</dbReference>